<reference evidence="2" key="1">
    <citation type="journal article" date="2019" name="bioRxiv">
        <title>The Genome of the Zebra Mussel, Dreissena polymorpha: A Resource for Invasive Species Research.</title>
        <authorList>
            <person name="McCartney M.A."/>
            <person name="Auch B."/>
            <person name="Kono T."/>
            <person name="Mallez S."/>
            <person name="Zhang Y."/>
            <person name="Obille A."/>
            <person name="Becker A."/>
            <person name="Abrahante J.E."/>
            <person name="Garbe J."/>
            <person name="Badalamenti J.P."/>
            <person name="Herman A."/>
            <person name="Mangelson H."/>
            <person name="Liachko I."/>
            <person name="Sullivan S."/>
            <person name="Sone E.D."/>
            <person name="Koren S."/>
            <person name="Silverstein K.A.T."/>
            <person name="Beckman K.B."/>
            <person name="Gohl D.M."/>
        </authorList>
    </citation>
    <scope>NUCLEOTIDE SEQUENCE</scope>
    <source>
        <strain evidence="2">Duluth1</strain>
        <tissue evidence="2">Whole animal</tissue>
    </source>
</reference>
<evidence type="ECO:0000313" key="2">
    <source>
        <dbReference type="EMBL" id="KAH3801333.1"/>
    </source>
</evidence>
<protein>
    <submittedName>
        <fullName evidence="2">Uncharacterized protein</fullName>
    </submittedName>
</protein>
<gene>
    <name evidence="2" type="ORF">DPMN_154981</name>
</gene>
<comment type="caution">
    <text evidence="2">The sequence shown here is derived from an EMBL/GenBank/DDBJ whole genome shotgun (WGS) entry which is preliminary data.</text>
</comment>
<keyword evidence="3" id="KW-1185">Reference proteome</keyword>
<feature type="compositionally biased region" description="Polar residues" evidence="1">
    <location>
        <begin position="62"/>
        <end position="110"/>
    </location>
</feature>
<reference evidence="2" key="2">
    <citation type="submission" date="2020-11" db="EMBL/GenBank/DDBJ databases">
        <authorList>
            <person name="McCartney M.A."/>
            <person name="Auch B."/>
            <person name="Kono T."/>
            <person name="Mallez S."/>
            <person name="Becker A."/>
            <person name="Gohl D.M."/>
            <person name="Silverstein K.A.T."/>
            <person name="Koren S."/>
            <person name="Bechman K.B."/>
            <person name="Herman A."/>
            <person name="Abrahante J.E."/>
            <person name="Garbe J."/>
        </authorList>
    </citation>
    <scope>NUCLEOTIDE SEQUENCE</scope>
    <source>
        <strain evidence="2">Duluth1</strain>
        <tissue evidence="2">Whole animal</tissue>
    </source>
</reference>
<organism evidence="2 3">
    <name type="scientific">Dreissena polymorpha</name>
    <name type="common">Zebra mussel</name>
    <name type="synonym">Mytilus polymorpha</name>
    <dbReference type="NCBI Taxonomy" id="45954"/>
    <lineage>
        <taxon>Eukaryota</taxon>
        <taxon>Metazoa</taxon>
        <taxon>Spiralia</taxon>
        <taxon>Lophotrochozoa</taxon>
        <taxon>Mollusca</taxon>
        <taxon>Bivalvia</taxon>
        <taxon>Autobranchia</taxon>
        <taxon>Heteroconchia</taxon>
        <taxon>Euheterodonta</taxon>
        <taxon>Imparidentia</taxon>
        <taxon>Neoheterodontei</taxon>
        <taxon>Myida</taxon>
        <taxon>Dreissenoidea</taxon>
        <taxon>Dreissenidae</taxon>
        <taxon>Dreissena</taxon>
    </lineage>
</organism>
<evidence type="ECO:0000313" key="3">
    <source>
        <dbReference type="Proteomes" id="UP000828390"/>
    </source>
</evidence>
<dbReference type="EMBL" id="JAIWYP010000007">
    <property type="protein sequence ID" value="KAH3801333.1"/>
    <property type="molecule type" value="Genomic_DNA"/>
</dbReference>
<feature type="region of interest" description="Disordered" evidence="1">
    <location>
        <begin position="45"/>
        <end position="110"/>
    </location>
</feature>
<accession>A0A9D4JAG8</accession>
<dbReference type="Proteomes" id="UP000828390">
    <property type="component" value="Unassembled WGS sequence"/>
</dbReference>
<dbReference type="AlphaFoldDB" id="A0A9D4JAG8"/>
<evidence type="ECO:0000256" key="1">
    <source>
        <dbReference type="SAM" id="MobiDB-lite"/>
    </source>
</evidence>
<sequence>MRRLRVLIKTLLTKEMGESNFAGKSGSQLVHVSCSLHNTCCHRCKTPESSQGTRDTLGDPSQPMSTQVNPSQPKTSKATQVNPSRTKSTQVDPSQPKSTQVNSSNPMSPK</sequence>
<proteinExistence type="predicted"/>
<name>A0A9D4JAG8_DREPO</name>